<dbReference type="Proteomes" id="UP000790347">
    <property type="component" value="Unassembled WGS sequence"/>
</dbReference>
<proteinExistence type="predicted"/>
<evidence type="ECO:0000313" key="3">
    <source>
        <dbReference type="Proteomes" id="UP000790347"/>
    </source>
</evidence>
<accession>A0A922HR88</accession>
<keyword evidence="1" id="KW-0472">Membrane</keyword>
<protein>
    <submittedName>
        <fullName evidence="2">Uncharacterized protein</fullName>
    </submittedName>
</protein>
<gene>
    <name evidence="2" type="ORF">DERF_012126</name>
</gene>
<name>A0A922HR88_DERFA</name>
<evidence type="ECO:0000313" key="2">
    <source>
        <dbReference type="EMBL" id="KAH9501268.1"/>
    </source>
</evidence>
<sequence length="64" mass="6866">MKTVFDAITIGTLLAIISRTGGLLVGFIMPAMFFAAIASIPAVLRYSRCDTEQASSRAAKQPEF</sequence>
<organism evidence="2 3">
    <name type="scientific">Dermatophagoides farinae</name>
    <name type="common">American house dust mite</name>
    <dbReference type="NCBI Taxonomy" id="6954"/>
    <lineage>
        <taxon>Eukaryota</taxon>
        <taxon>Metazoa</taxon>
        <taxon>Ecdysozoa</taxon>
        <taxon>Arthropoda</taxon>
        <taxon>Chelicerata</taxon>
        <taxon>Arachnida</taxon>
        <taxon>Acari</taxon>
        <taxon>Acariformes</taxon>
        <taxon>Sarcoptiformes</taxon>
        <taxon>Astigmata</taxon>
        <taxon>Psoroptidia</taxon>
        <taxon>Analgoidea</taxon>
        <taxon>Pyroglyphidae</taxon>
        <taxon>Dermatophagoidinae</taxon>
        <taxon>Dermatophagoides</taxon>
    </lineage>
</organism>
<reference evidence="2" key="1">
    <citation type="submission" date="2013-05" db="EMBL/GenBank/DDBJ databases">
        <authorList>
            <person name="Yim A.K.Y."/>
            <person name="Chan T.F."/>
            <person name="Ji K.M."/>
            <person name="Liu X.Y."/>
            <person name="Zhou J.W."/>
            <person name="Li R.Q."/>
            <person name="Yang K.Y."/>
            <person name="Li J."/>
            <person name="Li M."/>
            <person name="Law P.T.W."/>
            <person name="Wu Y.L."/>
            <person name="Cai Z.L."/>
            <person name="Qin H."/>
            <person name="Bao Y."/>
            <person name="Leung R.K.K."/>
            <person name="Ng P.K.S."/>
            <person name="Zou J."/>
            <person name="Zhong X.J."/>
            <person name="Ran P.X."/>
            <person name="Zhong N.S."/>
            <person name="Liu Z.G."/>
            <person name="Tsui S.K.W."/>
        </authorList>
    </citation>
    <scope>NUCLEOTIDE SEQUENCE</scope>
    <source>
        <strain evidence="2">Derf</strain>
        <tissue evidence="2">Whole organism</tissue>
    </source>
</reference>
<keyword evidence="3" id="KW-1185">Reference proteome</keyword>
<keyword evidence="1" id="KW-0812">Transmembrane</keyword>
<comment type="caution">
    <text evidence="2">The sequence shown here is derived from an EMBL/GenBank/DDBJ whole genome shotgun (WGS) entry which is preliminary data.</text>
</comment>
<keyword evidence="1" id="KW-1133">Transmembrane helix</keyword>
<dbReference type="AlphaFoldDB" id="A0A922HR88"/>
<feature type="transmembrane region" description="Helical" evidence="1">
    <location>
        <begin position="23"/>
        <end position="44"/>
    </location>
</feature>
<dbReference type="EMBL" id="ASGP02000006">
    <property type="protein sequence ID" value="KAH9501268.1"/>
    <property type="molecule type" value="Genomic_DNA"/>
</dbReference>
<reference evidence="2" key="2">
    <citation type="journal article" date="2022" name="Res Sq">
        <title>Comparative Genomics Reveals Insights into the Divergent Evolution of Astigmatic Mites and Household Pest Adaptations.</title>
        <authorList>
            <person name="Xiong Q."/>
            <person name="Wan A.T.-Y."/>
            <person name="Liu X.-Y."/>
            <person name="Fung C.S.-H."/>
            <person name="Xiao X."/>
            <person name="Malainual N."/>
            <person name="Hou J."/>
            <person name="Wang L."/>
            <person name="Wang M."/>
            <person name="Yang K."/>
            <person name="Cui Y."/>
            <person name="Leung E."/>
            <person name="Nong W."/>
            <person name="Shin S.-K."/>
            <person name="Au S."/>
            <person name="Jeong K.Y."/>
            <person name="Chew F.T."/>
            <person name="Hui J."/>
            <person name="Leung T.F."/>
            <person name="Tungtrongchitr A."/>
            <person name="Zhong N."/>
            <person name="Liu Z."/>
            <person name="Tsui S."/>
        </authorList>
    </citation>
    <scope>NUCLEOTIDE SEQUENCE</scope>
    <source>
        <strain evidence="2">Derf</strain>
        <tissue evidence="2">Whole organism</tissue>
    </source>
</reference>
<evidence type="ECO:0000256" key="1">
    <source>
        <dbReference type="SAM" id="Phobius"/>
    </source>
</evidence>